<dbReference type="InterPro" id="IPR029057">
    <property type="entry name" value="PRTase-like"/>
</dbReference>
<evidence type="ECO:0000256" key="7">
    <source>
        <dbReference type="ARBA" id="ARBA00023235"/>
    </source>
</evidence>
<evidence type="ECO:0000256" key="5">
    <source>
        <dbReference type="ARBA" id="ARBA00022840"/>
    </source>
</evidence>
<comment type="caution">
    <text evidence="12">The sequence shown here is derived from an EMBL/GenBank/DDBJ whole genome shotgun (WGS) entry which is preliminary data.</text>
</comment>
<dbReference type="EC" id="5.6.2.4" evidence="9"/>
<dbReference type="RefSeq" id="WP_066179060.1">
    <property type="nucleotide sequence ID" value="NZ_LDIR01000001.1"/>
</dbReference>
<feature type="domain" description="Helicase C-terminal" evidence="11">
    <location>
        <begin position="1024"/>
        <end position="1199"/>
    </location>
</feature>
<name>A0ABX2YF09_9BACT</name>
<evidence type="ECO:0000313" key="12">
    <source>
        <dbReference type="EMBL" id="OCL93452.1"/>
    </source>
</evidence>
<dbReference type="CDD" id="cd06223">
    <property type="entry name" value="PRTases_typeI"/>
    <property type="match status" value="1"/>
</dbReference>
<dbReference type="Gene3D" id="3.40.50.300">
    <property type="entry name" value="P-loop containing nucleotide triphosphate hydrolases"/>
    <property type="match status" value="2"/>
</dbReference>
<dbReference type="Gene3D" id="3.40.50.2020">
    <property type="match status" value="1"/>
</dbReference>
<dbReference type="InterPro" id="IPR006439">
    <property type="entry name" value="HAD-SF_hydro_IA"/>
</dbReference>
<dbReference type="NCBIfam" id="TIGR00614">
    <property type="entry name" value="recQ_fam"/>
    <property type="match status" value="1"/>
</dbReference>
<dbReference type="Pfam" id="PF00271">
    <property type="entry name" value="Helicase_C"/>
    <property type="match status" value="1"/>
</dbReference>
<evidence type="ECO:0000256" key="2">
    <source>
        <dbReference type="ARBA" id="ARBA00022741"/>
    </source>
</evidence>
<dbReference type="InterPro" id="IPR023214">
    <property type="entry name" value="HAD_sf"/>
</dbReference>
<dbReference type="PROSITE" id="PS51194">
    <property type="entry name" value="HELICASE_CTER"/>
    <property type="match status" value="1"/>
</dbReference>
<evidence type="ECO:0000259" key="11">
    <source>
        <dbReference type="PROSITE" id="PS51194"/>
    </source>
</evidence>
<protein>
    <recommendedName>
        <fullName evidence="9">DNA 3'-5' helicase</fullName>
        <ecNumber evidence="9">5.6.2.4</ecNumber>
    </recommendedName>
</protein>
<evidence type="ECO:0000256" key="3">
    <source>
        <dbReference type="ARBA" id="ARBA00022801"/>
    </source>
</evidence>
<dbReference type="SUPFAM" id="SSF53271">
    <property type="entry name" value="PRTase-like"/>
    <property type="match status" value="1"/>
</dbReference>
<evidence type="ECO:0000259" key="10">
    <source>
        <dbReference type="PROSITE" id="PS51192"/>
    </source>
</evidence>
<dbReference type="SMART" id="SM00487">
    <property type="entry name" value="DEXDc"/>
    <property type="match status" value="1"/>
</dbReference>
<keyword evidence="13" id="KW-1185">Reference proteome</keyword>
<dbReference type="PROSITE" id="PS51192">
    <property type="entry name" value="HELICASE_ATP_BIND_1"/>
    <property type="match status" value="1"/>
</dbReference>
<evidence type="ECO:0000256" key="9">
    <source>
        <dbReference type="ARBA" id="ARBA00034808"/>
    </source>
</evidence>
<keyword evidence="2" id="KW-0547">Nucleotide-binding</keyword>
<dbReference type="EMBL" id="LDIR01000001">
    <property type="protein sequence ID" value="OCL93452.1"/>
    <property type="molecule type" value="Genomic_DNA"/>
</dbReference>
<dbReference type="InterPro" id="IPR000836">
    <property type="entry name" value="PRTase_dom"/>
</dbReference>
<dbReference type="Pfam" id="PF13419">
    <property type="entry name" value="HAD_2"/>
    <property type="match status" value="1"/>
</dbReference>
<accession>A0ABX2YF09</accession>
<evidence type="ECO:0000256" key="8">
    <source>
        <dbReference type="ARBA" id="ARBA00034617"/>
    </source>
</evidence>
<proteinExistence type="inferred from homology"/>
<dbReference type="InterPro" id="IPR004589">
    <property type="entry name" value="DNA_helicase_ATP-dep_RecQ"/>
</dbReference>
<dbReference type="Gene3D" id="3.40.50.1000">
    <property type="entry name" value="HAD superfamily/HAD-like"/>
    <property type="match status" value="1"/>
</dbReference>
<dbReference type="Pfam" id="PF04480">
    <property type="entry name" value="DUF559"/>
    <property type="match status" value="1"/>
</dbReference>
<dbReference type="Proteomes" id="UP000093159">
    <property type="component" value="Unassembled WGS sequence"/>
</dbReference>
<dbReference type="SUPFAM" id="SSF56784">
    <property type="entry name" value="HAD-like"/>
    <property type="match status" value="1"/>
</dbReference>
<dbReference type="GO" id="GO:0003678">
    <property type="term" value="F:DNA helicase activity"/>
    <property type="evidence" value="ECO:0007669"/>
    <property type="project" value="UniProtKB-EC"/>
</dbReference>
<comment type="similarity">
    <text evidence="1">Belongs to the helicase family. RecQ subfamily.</text>
</comment>
<sequence>MIKAIIFDLDLTIFNSSPLKDLMRNRSWDLVYKNIPNCKFYDNSINTIKHLRNNGIKVIIFTNSPKKYVSEVLNFGSIEVDYIISYYDVQNHKPHPEGVYKTMQNFSLSNKELLYIGDSNVDYETAKNARVSYFNVEWGETTYQDINKVNYTNFFSILQNFNFLQDISQTESYNPKNQTEFTDIKVLKSEQNKLFLGYYRHDKDNVKNKVLKFKDGDRETIDKWLSVIKQHIDLFPDIDYIVRALGHKETTANDSSLDNVGRLLEEEIVSAKYLPDLLSKKNTNNKLTTMNAIDRKNTLSKQYFLNKNHIDFSKQKNAFLIIDDVYTTGSTTKEITRAIREVSPNSIIYIFTLVQTKGFGDSHEIELHNQNLLAYLNKKITLKKNDINYKTDNYENKKFSANYTYSNHNFIIQNLLKNNIASNPNYSKYIPAIYVIRNILQRGKPTLTSKYIQSKIGTIHTHESFFNPKALISKEPNKWQRTIKGDSDKNYYPANKFLYELWPKYFAKDYANFNSLIIPEVKFEDITFVYDENLKNQQVDFYFPQASLIIEIDGKQHQDSKNDEYRDNYLKKYGLIVVRISTKDLELENNSFRKSIEDIRTIIYHRIKEDEIRKNSNQTIIGLGDYLNPIKNLDDKNLIATAIIRTQLLILELLERKTLEFDKDWNIELKQNDVKDFIHIAINDLFIWFDNIFKLLKLKFKKPKIDIKIINSNDNFSHNDYIKIDFSLLSRYSDEFQTNPNVIYIRTDYFDEYKFFDNSDSSSLRTAQYKEVDYFQISTIDPINYILSLNKNGNAYKSLKFLLENIFLQNIPEVDFREGQFNIIANALMRNDTVGLLPTGSGKSICYQLACILQPSISFVVCPIKSLMYDQKDDLDKIFFSRTNYITSDLNASEKTTIQREFARGKYFFIFISPERFQSKAFRQEFNSINEEKSFAYAVIDEVHCLSEWGHDFRTSYLNLANVISKLATNSTYIGLTATASINVLRDIQIEFNIDDVDVKTPSSFTREELSFNVINDYGNKFNSLVSKILSLHNENKVLDSNGENSKCGIIFTPHVNGTRGCYDLANNLSSKLGVKVGYYSGSKPKNNTMAENEFDEYKRDIQNKFKSNEFTLLTATKAFGMGINKGNIFYTIHYGLPNSMESFYQEGGRAGRDKSKFKTIKAECTVLLTPEQNDENYKNIWNPEISLDDLANEVRKLSRNGDLNSNFFMLTNGLDTINSEFKLIKDIYTSYYSENELSKLIKTSSIGNKKHRVEKSIYRLSQLGVVDDWTVENFYTGEFEVQFKIHSEDDVKSALLENIRKYDSEFIIEDSKNNVQHQFILDTHAQGKITTIEKYILILLIWTYQHFVGNRKQSMKNVYDNCKDFSENKINADELKLRLENYFKINKTSHSLQFIADNPNDYTKWFEILFKSVNGKVTDELITKQKRQQLKDQLSRFLESYINNSGLNFISGILRLYENEFNDQDGKPRLINSLEYIKSKFDKNEQTKFIESIITISRELNNKQKEDLVKVIHQIFKDKSVLLNLNKNFNDEYSKYLILQNNLSILKKINQRLKDNKWDLN</sequence>
<dbReference type="InterPro" id="IPR001650">
    <property type="entry name" value="Helicase_C-like"/>
</dbReference>
<dbReference type="SUPFAM" id="SSF52540">
    <property type="entry name" value="P-loop containing nucleoside triphosphate hydrolases"/>
    <property type="match status" value="1"/>
</dbReference>
<dbReference type="GO" id="GO:0016787">
    <property type="term" value="F:hydrolase activity"/>
    <property type="evidence" value="ECO:0007669"/>
    <property type="project" value="UniProtKB-KW"/>
</dbReference>
<gene>
    <name evidence="12" type="primary">recQ</name>
    <name evidence="12" type="ORF">AAX28_00995</name>
</gene>
<feature type="domain" description="Helicase ATP-binding" evidence="10">
    <location>
        <begin position="824"/>
        <end position="998"/>
    </location>
</feature>
<dbReference type="PANTHER" id="PTHR13710:SF105">
    <property type="entry name" value="ATP-DEPENDENT DNA HELICASE Q1"/>
    <property type="match status" value="1"/>
</dbReference>
<dbReference type="InterPro" id="IPR011545">
    <property type="entry name" value="DEAD/DEAH_box_helicase_dom"/>
</dbReference>
<reference evidence="12 13" key="1">
    <citation type="submission" date="2015-05" db="EMBL/GenBank/DDBJ databases">
        <authorList>
            <person name="Rovetto F."/>
            <person name="Cocolin L."/>
            <person name="Illeghems K."/>
            <person name="Van Nieuwerburgh F."/>
            <person name="Houf K."/>
        </authorList>
    </citation>
    <scope>NUCLEOTIDE SEQUENCE [LARGE SCALE GENOMIC DNA]</scope>
    <source>
        <strain evidence="12 13">117434</strain>
    </source>
</reference>
<dbReference type="PANTHER" id="PTHR13710">
    <property type="entry name" value="DNA HELICASE RECQ FAMILY MEMBER"/>
    <property type="match status" value="1"/>
</dbReference>
<dbReference type="InterPro" id="IPR007569">
    <property type="entry name" value="DUF559"/>
</dbReference>
<evidence type="ECO:0000256" key="4">
    <source>
        <dbReference type="ARBA" id="ARBA00022806"/>
    </source>
</evidence>
<dbReference type="InterPro" id="IPR027417">
    <property type="entry name" value="P-loop_NTPase"/>
</dbReference>
<dbReference type="NCBIfam" id="TIGR01662">
    <property type="entry name" value="HAD-SF-IIIA"/>
    <property type="match status" value="1"/>
</dbReference>
<evidence type="ECO:0000313" key="13">
    <source>
        <dbReference type="Proteomes" id="UP000093159"/>
    </source>
</evidence>
<dbReference type="InterPro" id="IPR036412">
    <property type="entry name" value="HAD-like_sf"/>
</dbReference>
<dbReference type="Gene3D" id="3.40.960.10">
    <property type="entry name" value="VSR Endonuclease"/>
    <property type="match status" value="1"/>
</dbReference>
<keyword evidence="6" id="KW-0238">DNA-binding</keyword>
<dbReference type="InterPro" id="IPR014001">
    <property type="entry name" value="Helicase_ATP-bd"/>
</dbReference>
<keyword evidence="4 12" id="KW-0347">Helicase</keyword>
<keyword evidence="7" id="KW-0413">Isomerase</keyword>
<dbReference type="SFLD" id="SFLDG01129">
    <property type="entry name" value="C1.5:_HAD__Beta-PGM__Phosphata"/>
    <property type="match status" value="1"/>
</dbReference>
<organism evidence="12 13">
    <name type="scientific">Arcobacter porcinus</name>
    <dbReference type="NCBI Taxonomy" id="1935204"/>
    <lineage>
        <taxon>Bacteria</taxon>
        <taxon>Pseudomonadati</taxon>
        <taxon>Campylobacterota</taxon>
        <taxon>Epsilonproteobacteria</taxon>
        <taxon>Campylobacterales</taxon>
        <taxon>Arcobacteraceae</taxon>
        <taxon>Arcobacter</taxon>
    </lineage>
</organism>
<dbReference type="SMART" id="SM00490">
    <property type="entry name" value="HELICc"/>
    <property type="match status" value="1"/>
</dbReference>
<dbReference type="SFLD" id="SFLDS00003">
    <property type="entry name" value="Haloacid_Dehalogenase"/>
    <property type="match status" value="1"/>
</dbReference>
<dbReference type="Pfam" id="PF00270">
    <property type="entry name" value="DEAD"/>
    <property type="match status" value="1"/>
</dbReference>
<dbReference type="NCBIfam" id="TIGR01549">
    <property type="entry name" value="HAD-SF-IA-v1"/>
    <property type="match status" value="1"/>
</dbReference>
<keyword evidence="5" id="KW-0067">ATP-binding</keyword>
<keyword evidence="3 12" id="KW-0378">Hydrolase</keyword>
<dbReference type="CDD" id="cd17920">
    <property type="entry name" value="DEXHc_RecQ"/>
    <property type="match status" value="1"/>
</dbReference>
<evidence type="ECO:0000256" key="6">
    <source>
        <dbReference type="ARBA" id="ARBA00023125"/>
    </source>
</evidence>
<dbReference type="InterPro" id="IPR041492">
    <property type="entry name" value="HAD_2"/>
</dbReference>
<dbReference type="InterPro" id="IPR006549">
    <property type="entry name" value="HAD-SF_hydro_IIIA"/>
</dbReference>
<evidence type="ECO:0000256" key="1">
    <source>
        <dbReference type="ARBA" id="ARBA00005446"/>
    </source>
</evidence>
<comment type="catalytic activity">
    <reaction evidence="8">
        <text>Couples ATP hydrolysis with the unwinding of duplex DNA by translocating in the 3'-5' direction.</text>
        <dbReference type="EC" id="5.6.2.4"/>
    </reaction>
</comment>